<gene>
    <name evidence="2" type="ORF">ANCCAN_09338</name>
</gene>
<evidence type="ECO:0000313" key="3">
    <source>
        <dbReference type="Proteomes" id="UP000252519"/>
    </source>
</evidence>
<evidence type="ECO:0000313" key="2">
    <source>
        <dbReference type="EMBL" id="RCN44693.1"/>
    </source>
</evidence>
<keyword evidence="1" id="KW-1133">Transmembrane helix</keyword>
<dbReference type="Gene3D" id="1.20.1070.10">
    <property type="entry name" value="Rhodopsin 7-helix transmembrane proteins"/>
    <property type="match status" value="1"/>
</dbReference>
<reference evidence="2 3" key="1">
    <citation type="submission" date="2014-10" db="EMBL/GenBank/DDBJ databases">
        <title>Draft genome of the hookworm Ancylostoma caninum.</title>
        <authorList>
            <person name="Mitreva M."/>
        </authorList>
    </citation>
    <scope>NUCLEOTIDE SEQUENCE [LARGE SCALE GENOMIC DNA]</scope>
    <source>
        <strain evidence="2 3">Baltimore</strain>
    </source>
</reference>
<sequence length="260" mass="29904">MYCCYMYSRSVMRSYFVLFEDLKKRMERLTVIIVINIEARRKPLTEQTVREAEAADDFRMQAMSRHKYIYVIGTVLIVDLLFLCPYSGIQLVAFLHINHLIEITHSSTLIRWWLQVFIGVHSVCQPLCYFRMTEFRRLACCTPRTPWNKSKSYSTLNKSYGSGPVPTLPDPLFIWNILTVTRSVIRDDDLTDPPESPQINKPLLTHEHRVGEASPAQHWRAGESVRVRAVTNGTQVVKEGVHTLGPDIEMAVIKKSSAAF</sequence>
<dbReference type="OrthoDB" id="5839342at2759"/>
<organism evidence="2 3">
    <name type="scientific">Ancylostoma caninum</name>
    <name type="common">Dog hookworm</name>
    <dbReference type="NCBI Taxonomy" id="29170"/>
    <lineage>
        <taxon>Eukaryota</taxon>
        <taxon>Metazoa</taxon>
        <taxon>Ecdysozoa</taxon>
        <taxon>Nematoda</taxon>
        <taxon>Chromadorea</taxon>
        <taxon>Rhabditida</taxon>
        <taxon>Rhabditina</taxon>
        <taxon>Rhabditomorpha</taxon>
        <taxon>Strongyloidea</taxon>
        <taxon>Ancylostomatidae</taxon>
        <taxon>Ancylostomatinae</taxon>
        <taxon>Ancylostoma</taxon>
    </lineage>
</organism>
<keyword evidence="3" id="KW-1185">Reference proteome</keyword>
<name>A0A368GJY7_ANCCA</name>
<proteinExistence type="predicted"/>
<protein>
    <recommendedName>
        <fullName evidence="4">G-protein coupled receptors family 1 profile domain-containing protein</fullName>
    </recommendedName>
</protein>
<dbReference type="EMBL" id="JOJR01000123">
    <property type="protein sequence ID" value="RCN44693.1"/>
    <property type="molecule type" value="Genomic_DNA"/>
</dbReference>
<evidence type="ECO:0008006" key="4">
    <source>
        <dbReference type="Google" id="ProtNLM"/>
    </source>
</evidence>
<comment type="caution">
    <text evidence="2">The sequence shown here is derived from an EMBL/GenBank/DDBJ whole genome shotgun (WGS) entry which is preliminary data.</text>
</comment>
<accession>A0A368GJY7</accession>
<keyword evidence="1" id="KW-0472">Membrane</keyword>
<dbReference type="AlphaFoldDB" id="A0A368GJY7"/>
<keyword evidence="1" id="KW-0812">Transmembrane</keyword>
<feature type="transmembrane region" description="Helical" evidence="1">
    <location>
        <begin position="68"/>
        <end position="89"/>
    </location>
</feature>
<evidence type="ECO:0000256" key="1">
    <source>
        <dbReference type="SAM" id="Phobius"/>
    </source>
</evidence>
<dbReference type="Proteomes" id="UP000252519">
    <property type="component" value="Unassembled WGS sequence"/>
</dbReference>